<protein>
    <recommendedName>
        <fullName evidence="5">Ketoreductase domain-containing protein</fullName>
    </recommendedName>
</protein>
<dbReference type="GO" id="GO:0006629">
    <property type="term" value="P:lipid metabolic process"/>
    <property type="evidence" value="ECO:0007669"/>
    <property type="project" value="UniProtKB-KW"/>
</dbReference>
<dbReference type="PROSITE" id="PS00061">
    <property type="entry name" value="ADH_SHORT"/>
    <property type="match status" value="1"/>
</dbReference>
<dbReference type="GO" id="GO:0016491">
    <property type="term" value="F:oxidoreductase activity"/>
    <property type="evidence" value="ECO:0007669"/>
    <property type="project" value="UniProtKB-KW"/>
</dbReference>
<dbReference type="SMART" id="SM00822">
    <property type="entry name" value="PKS_KR"/>
    <property type="match status" value="1"/>
</dbReference>
<dbReference type="InterPro" id="IPR057326">
    <property type="entry name" value="KR_dom"/>
</dbReference>
<comment type="similarity">
    <text evidence="1">Belongs to the short-chain dehydrogenases/reductases (SDR) family.</text>
</comment>
<proteinExistence type="inferred from homology"/>
<reference evidence="6" key="1">
    <citation type="submission" date="2018-05" db="EMBL/GenBank/DDBJ databases">
        <authorList>
            <person name="Lanie J.A."/>
            <person name="Ng W.-L."/>
            <person name="Kazmierczak K.M."/>
            <person name="Andrzejewski T.M."/>
            <person name="Davidsen T.M."/>
            <person name="Wayne K.J."/>
            <person name="Tettelin H."/>
            <person name="Glass J.I."/>
            <person name="Rusch D."/>
            <person name="Podicherti R."/>
            <person name="Tsui H.-C.T."/>
            <person name="Winkler M.E."/>
        </authorList>
    </citation>
    <scope>NUCLEOTIDE SEQUENCE</scope>
</reference>
<keyword evidence="3" id="KW-0520">NAD</keyword>
<dbReference type="InterPro" id="IPR020904">
    <property type="entry name" value="Sc_DH/Rdtase_CS"/>
</dbReference>
<dbReference type="Gene3D" id="3.40.50.720">
    <property type="entry name" value="NAD(P)-binding Rossmann-like Domain"/>
    <property type="match status" value="1"/>
</dbReference>
<dbReference type="InterPro" id="IPR002347">
    <property type="entry name" value="SDR_fam"/>
</dbReference>
<feature type="domain" description="Ketoreductase" evidence="5">
    <location>
        <begin position="1"/>
        <end position="177"/>
    </location>
</feature>
<dbReference type="FunFam" id="3.40.50.720:FF:000084">
    <property type="entry name" value="Short-chain dehydrogenase reductase"/>
    <property type="match status" value="1"/>
</dbReference>
<sequence>VTGAARGSGELAARRLVADGAKVVIADLLDDRGKQVASELGDAARYLHLDITDEDRWQQVIDFCIDTYGGLTTLVNNAAVLHVRPIEHTTTSDFVRLLEVNTVGTFLGVRSVIEPLRSCGGGSIINVASISGHHPAAGTSAYAASKFGVRGLTKVAALELGRYGIRVNSINPAMGNPEMVMESLPADMDTSGLGRGDVLSGGQPILRAGDMADVANAVAFLASDDSSFFNGADFDLDGGITAGSHLLGGIPGAPRE</sequence>
<evidence type="ECO:0000256" key="2">
    <source>
        <dbReference type="ARBA" id="ARBA00023002"/>
    </source>
</evidence>
<dbReference type="PANTHER" id="PTHR43180">
    <property type="entry name" value="3-OXOACYL-(ACYL-CARRIER-PROTEIN) REDUCTASE (AFU_ORTHOLOGUE AFUA_6G11210)"/>
    <property type="match status" value="1"/>
</dbReference>
<evidence type="ECO:0000313" key="6">
    <source>
        <dbReference type="EMBL" id="SVB00094.1"/>
    </source>
</evidence>
<dbReference type="InterPro" id="IPR036291">
    <property type="entry name" value="NAD(P)-bd_dom_sf"/>
</dbReference>
<dbReference type="Pfam" id="PF13561">
    <property type="entry name" value="adh_short_C2"/>
    <property type="match status" value="1"/>
</dbReference>
<dbReference type="PANTHER" id="PTHR43180:SF28">
    <property type="entry name" value="NAD(P)-BINDING ROSSMANN-FOLD SUPERFAMILY PROTEIN"/>
    <property type="match status" value="1"/>
</dbReference>
<name>A0A382AFG3_9ZZZZ</name>
<keyword evidence="4" id="KW-0443">Lipid metabolism</keyword>
<evidence type="ECO:0000256" key="1">
    <source>
        <dbReference type="ARBA" id="ARBA00006484"/>
    </source>
</evidence>
<dbReference type="PRINTS" id="PR00081">
    <property type="entry name" value="GDHRDH"/>
</dbReference>
<accession>A0A382AFG3</accession>
<feature type="non-terminal residue" evidence="6">
    <location>
        <position position="1"/>
    </location>
</feature>
<dbReference type="EMBL" id="UINC01025112">
    <property type="protein sequence ID" value="SVB00094.1"/>
    <property type="molecule type" value="Genomic_DNA"/>
</dbReference>
<evidence type="ECO:0000256" key="4">
    <source>
        <dbReference type="ARBA" id="ARBA00023098"/>
    </source>
</evidence>
<keyword evidence="2" id="KW-0560">Oxidoreductase</keyword>
<dbReference type="AlphaFoldDB" id="A0A382AFG3"/>
<evidence type="ECO:0000259" key="5">
    <source>
        <dbReference type="SMART" id="SM00822"/>
    </source>
</evidence>
<organism evidence="6">
    <name type="scientific">marine metagenome</name>
    <dbReference type="NCBI Taxonomy" id="408172"/>
    <lineage>
        <taxon>unclassified sequences</taxon>
        <taxon>metagenomes</taxon>
        <taxon>ecological metagenomes</taxon>
    </lineage>
</organism>
<gene>
    <name evidence="6" type="ORF">METZ01_LOCUS152948</name>
</gene>
<evidence type="ECO:0000256" key="3">
    <source>
        <dbReference type="ARBA" id="ARBA00023027"/>
    </source>
</evidence>
<dbReference type="PRINTS" id="PR00080">
    <property type="entry name" value="SDRFAMILY"/>
</dbReference>
<dbReference type="SUPFAM" id="SSF51735">
    <property type="entry name" value="NAD(P)-binding Rossmann-fold domains"/>
    <property type="match status" value="1"/>
</dbReference>